<protein>
    <submittedName>
        <fullName evidence="2">Uncharacterized protein</fullName>
    </submittedName>
</protein>
<keyword evidence="3" id="KW-1185">Reference proteome</keyword>
<name>A0A2P5DPE6_PARAD</name>
<dbReference type="OrthoDB" id="10456724at2759"/>
<dbReference type="AlphaFoldDB" id="A0A2P5DPE6"/>
<feature type="region of interest" description="Disordered" evidence="1">
    <location>
        <begin position="1"/>
        <end position="35"/>
    </location>
</feature>
<dbReference type="EMBL" id="JXTB01000025">
    <property type="protein sequence ID" value="PON75161.1"/>
    <property type="molecule type" value="Genomic_DNA"/>
</dbReference>
<dbReference type="Proteomes" id="UP000237105">
    <property type="component" value="Unassembled WGS sequence"/>
</dbReference>
<evidence type="ECO:0000313" key="3">
    <source>
        <dbReference type="Proteomes" id="UP000237105"/>
    </source>
</evidence>
<evidence type="ECO:0000256" key="1">
    <source>
        <dbReference type="SAM" id="MobiDB-lite"/>
    </source>
</evidence>
<comment type="caution">
    <text evidence="2">The sequence shown here is derived from an EMBL/GenBank/DDBJ whole genome shotgun (WGS) entry which is preliminary data.</text>
</comment>
<proteinExistence type="predicted"/>
<feature type="region of interest" description="Disordered" evidence="1">
    <location>
        <begin position="52"/>
        <end position="100"/>
    </location>
</feature>
<feature type="compositionally biased region" description="Basic residues" evidence="1">
    <location>
        <begin position="82"/>
        <end position="100"/>
    </location>
</feature>
<gene>
    <name evidence="2" type="ORF">PanWU01x14_045130</name>
</gene>
<organism evidence="2 3">
    <name type="scientific">Parasponia andersonii</name>
    <name type="common">Sponia andersonii</name>
    <dbReference type="NCBI Taxonomy" id="3476"/>
    <lineage>
        <taxon>Eukaryota</taxon>
        <taxon>Viridiplantae</taxon>
        <taxon>Streptophyta</taxon>
        <taxon>Embryophyta</taxon>
        <taxon>Tracheophyta</taxon>
        <taxon>Spermatophyta</taxon>
        <taxon>Magnoliopsida</taxon>
        <taxon>eudicotyledons</taxon>
        <taxon>Gunneridae</taxon>
        <taxon>Pentapetalae</taxon>
        <taxon>rosids</taxon>
        <taxon>fabids</taxon>
        <taxon>Rosales</taxon>
        <taxon>Cannabaceae</taxon>
        <taxon>Parasponia</taxon>
    </lineage>
</organism>
<feature type="compositionally biased region" description="Basic and acidic residues" evidence="1">
    <location>
        <begin position="12"/>
        <end position="22"/>
    </location>
</feature>
<reference evidence="3" key="1">
    <citation type="submission" date="2016-06" db="EMBL/GenBank/DDBJ databases">
        <title>Parallel loss of symbiosis genes in relatives of nitrogen-fixing non-legume Parasponia.</title>
        <authorList>
            <person name="Van Velzen R."/>
            <person name="Holmer R."/>
            <person name="Bu F."/>
            <person name="Rutten L."/>
            <person name="Van Zeijl A."/>
            <person name="Liu W."/>
            <person name="Santuari L."/>
            <person name="Cao Q."/>
            <person name="Sharma T."/>
            <person name="Shen D."/>
            <person name="Roswanjaya Y."/>
            <person name="Wardhani T."/>
            <person name="Kalhor M.S."/>
            <person name="Jansen J."/>
            <person name="Van den Hoogen J."/>
            <person name="Gungor B."/>
            <person name="Hartog M."/>
            <person name="Hontelez J."/>
            <person name="Verver J."/>
            <person name="Yang W.-C."/>
            <person name="Schijlen E."/>
            <person name="Repin R."/>
            <person name="Schilthuizen M."/>
            <person name="Schranz E."/>
            <person name="Heidstra R."/>
            <person name="Miyata K."/>
            <person name="Fedorova E."/>
            <person name="Kohlen W."/>
            <person name="Bisseling T."/>
            <person name="Smit S."/>
            <person name="Geurts R."/>
        </authorList>
    </citation>
    <scope>NUCLEOTIDE SEQUENCE [LARGE SCALE GENOMIC DNA]</scope>
    <source>
        <strain evidence="3">cv. WU1-14</strain>
    </source>
</reference>
<sequence>MIYSPEKKRKWPEKEAEAELQRSGKMGSQRAEKGKWKKGIWGSIWEAMGAPESAAPRAGASLEGRKAGGGSYGEKRQSFGRWKTKKRAKTTTSGRRRGRRWRRREWALFASPGLPSLTDRKW</sequence>
<accession>A0A2P5DPE6</accession>
<evidence type="ECO:0000313" key="2">
    <source>
        <dbReference type="EMBL" id="PON75161.1"/>
    </source>
</evidence>